<dbReference type="InterPro" id="IPR050251">
    <property type="entry name" value="HpcH-HpaI_aldolase"/>
</dbReference>
<evidence type="ECO:0000259" key="8">
    <source>
        <dbReference type="Pfam" id="PF03328"/>
    </source>
</evidence>
<dbReference type="InterPro" id="IPR005000">
    <property type="entry name" value="Aldolase/citrate-lyase_domain"/>
</dbReference>
<dbReference type="GO" id="GO:0016832">
    <property type="term" value="F:aldehyde-lyase activity"/>
    <property type="evidence" value="ECO:0007669"/>
    <property type="project" value="TreeGrafter"/>
</dbReference>
<evidence type="ECO:0000313" key="10">
    <source>
        <dbReference type="Proteomes" id="UP001451782"/>
    </source>
</evidence>
<dbReference type="Proteomes" id="UP001451782">
    <property type="component" value="Chromosome"/>
</dbReference>
<dbReference type="AlphaFoldDB" id="A0AAN0NFQ3"/>
<dbReference type="GO" id="GO:0005737">
    <property type="term" value="C:cytoplasm"/>
    <property type="evidence" value="ECO:0007669"/>
    <property type="project" value="TreeGrafter"/>
</dbReference>
<dbReference type="Gene3D" id="3.20.20.60">
    <property type="entry name" value="Phosphoenolpyruvate-binding domains"/>
    <property type="match status" value="1"/>
</dbReference>
<dbReference type="InterPro" id="IPR015813">
    <property type="entry name" value="Pyrv/PenolPyrv_kinase-like_dom"/>
</dbReference>
<organism evidence="9 10">
    <name type="scientific">Yoonia algicola</name>
    <dbReference type="NCBI Taxonomy" id="3137368"/>
    <lineage>
        <taxon>Bacteria</taxon>
        <taxon>Pseudomonadati</taxon>
        <taxon>Pseudomonadota</taxon>
        <taxon>Alphaproteobacteria</taxon>
        <taxon>Rhodobacterales</taxon>
        <taxon>Paracoccaceae</taxon>
        <taxon>Yoonia</taxon>
    </lineage>
</organism>
<feature type="domain" description="HpcH/HpaI aldolase/citrate lyase" evidence="8">
    <location>
        <begin position="18"/>
        <end position="236"/>
    </location>
</feature>
<evidence type="ECO:0000256" key="4">
    <source>
        <dbReference type="ARBA" id="ARBA00023239"/>
    </source>
</evidence>
<evidence type="ECO:0000256" key="5">
    <source>
        <dbReference type="ARBA" id="ARBA00023317"/>
    </source>
</evidence>
<keyword evidence="5" id="KW-0670">Pyruvate</keyword>
<keyword evidence="3" id="KW-0479">Metal-binding</keyword>
<comment type="cofactor">
    <cofactor evidence="1">
        <name>a divalent metal cation</name>
        <dbReference type="ChEBI" id="CHEBI:60240"/>
    </cofactor>
</comment>
<evidence type="ECO:0000256" key="1">
    <source>
        <dbReference type="ARBA" id="ARBA00001968"/>
    </source>
</evidence>
<dbReference type="InterPro" id="IPR040442">
    <property type="entry name" value="Pyrv_kinase-like_dom_sf"/>
</dbReference>
<evidence type="ECO:0000256" key="3">
    <source>
        <dbReference type="ARBA" id="ARBA00022723"/>
    </source>
</evidence>
<reference evidence="9 10" key="1">
    <citation type="submission" date="2024-04" db="EMBL/GenBank/DDBJ databases">
        <title>Phylogenomic analyses of a clade within the roseobacter group suggest taxonomic reassignments of species of the genera Aestuariivita, Citreicella, Loktanella, Nautella, Pelagibaca, Ruegeria, Thalassobius, Thiobacimonas and Tropicibacter, and the proposal o.</title>
        <authorList>
            <person name="Jeon C.O."/>
        </authorList>
    </citation>
    <scope>NUCLEOTIDE SEQUENCE [LARGE SCALE GENOMIC DNA]</scope>
    <source>
        <strain evidence="9 10">G8-12</strain>
    </source>
</reference>
<dbReference type="RefSeq" id="WP_342070821.1">
    <property type="nucleotide sequence ID" value="NZ_CP151762.1"/>
</dbReference>
<dbReference type="FunFam" id="3.20.20.60:FF:000004">
    <property type="entry name" value="5-keto-4-deoxy-D-glucarate aldolase"/>
    <property type="match status" value="1"/>
</dbReference>
<dbReference type="Pfam" id="PF03328">
    <property type="entry name" value="HpcH_HpaI"/>
    <property type="match status" value="1"/>
</dbReference>
<keyword evidence="10" id="KW-1185">Reference proteome</keyword>
<dbReference type="KEGG" id="yag:AABB28_03955"/>
<evidence type="ECO:0000256" key="7">
    <source>
        <dbReference type="ARBA" id="ARBA00068169"/>
    </source>
</evidence>
<evidence type="ECO:0000256" key="6">
    <source>
        <dbReference type="ARBA" id="ARBA00045074"/>
    </source>
</evidence>
<comment type="catalytic activity">
    <reaction evidence="6">
        <text>D-glyceraldehyde + pyruvate = 2-dehydro-3-deoxy-L-galactonate</text>
        <dbReference type="Rhea" id="RHEA:80055"/>
        <dbReference type="ChEBI" id="CHEBI:15361"/>
        <dbReference type="ChEBI" id="CHEBI:17378"/>
        <dbReference type="ChEBI" id="CHEBI:75545"/>
    </reaction>
</comment>
<accession>A0AAN0NFQ3</accession>
<evidence type="ECO:0000256" key="2">
    <source>
        <dbReference type="ARBA" id="ARBA00005568"/>
    </source>
</evidence>
<dbReference type="SUPFAM" id="SSF51621">
    <property type="entry name" value="Phosphoenolpyruvate/pyruvate domain"/>
    <property type="match status" value="1"/>
</dbReference>
<dbReference type="GO" id="GO:0046872">
    <property type="term" value="F:metal ion binding"/>
    <property type="evidence" value="ECO:0007669"/>
    <property type="project" value="UniProtKB-KW"/>
</dbReference>
<comment type="similarity">
    <text evidence="2">Belongs to the HpcH/HpaI aldolase family.</text>
</comment>
<dbReference type="PANTHER" id="PTHR30502">
    <property type="entry name" value="2-KETO-3-DEOXY-L-RHAMNONATE ALDOLASE"/>
    <property type="match status" value="1"/>
</dbReference>
<sequence length="282" mass="29092">MQTPVNTLKGALQSGAVQHGIWLTSGTSVLAELAGNAGFDWCLIDGEHGPNTVSEMLPQLQALAISGTPAVVRIANAEAWMVKQALDLGCQTVLVPMVDDAQTAQKMAHAMRYPPEGNRGMGAVLARATGWGAVADYPHSANAQMCLLVQAESARAVDNIDAIAATEGVDGVFVGPADLSADMGYPGQPDHPDVEKAIDHLIARTVAAGKVAGIITFDQTRFKEYAEKGVTFLGVGGFGGAEQRLAPIGTARHILTATAASCAGAPFAFFGGDAVELDPLGS</sequence>
<keyword evidence="4 9" id="KW-0456">Lyase</keyword>
<protein>
    <recommendedName>
        <fullName evidence="7">Hydroxypyruvate/pyruvate aldolase</fullName>
    </recommendedName>
</protein>
<dbReference type="EMBL" id="CP151762">
    <property type="protein sequence ID" value="WZU64456.1"/>
    <property type="molecule type" value="Genomic_DNA"/>
</dbReference>
<gene>
    <name evidence="9" type="ORF">AABB28_03955</name>
</gene>
<name>A0AAN0NFQ3_9RHOB</name>
<proteinExistence type="inferred from homology"/>
<dbReference type="PANTHER" id="PTHR30502:SF0">
    <property type="entry name" value="PHOSPHOENOLPYRUVATE CARBOXYLASE FAMILY PROTEIN"/>
    <property type="match status" value="1"/>
</dbReference>
<evidence type="ECO:0000313" key="9">
    <source>
        <dbReference type="EMBL" id="WZU64456.1"/>
    </source>
</evidence>